<sequence length="137" mass="15352">MKHLWLRSNSRVYCASAVNRPDVCEVKYARLCGSLYLPTSSSHSNSPTPGTNIKCSPSASCPVPDMQQKSTNHQMKGFDLIKKIPSHVFKITSALNRMKEVKPQDVTKVAYRLCRRIVPAKASNTMNLHEHSHVHHG</sequence>
<evidence type="ECO:0000313" key="1">
    <source>
        <dbReference type="EMBL" id="MED6258960.1"/>
    </source>
</evidence>
<comment type="caution">
    <text evidence="1">The sequence shown here is derived from an EMBL/GenBank/DDBJ whole genome shotgun (WGS) entry which is preliminary data.</text>
</comment>
<keyword evidence="2" id="KW-1185">Reference proteome</keyword>
<dbReference type="Proteomes" id="UP001345963">
    <property type="component" value="Unassembled WGS sequence"/>
</dbReference>
<name>A0ABU7CAQ7_9TELE</name>
<reference evidence="1 2" key="1">
    <citation type="submission" date="2021-07" db="EMBL/GenBank/DDBJ databases">
        <authorList>
            <person name="Palmer J.M."/>
        </authorList>
    </citation>
    <scope>NUCLEOTIDE SEQUENCE [LARGE SCALE GENOMIC DNA]</scope>
    <source>
        <strain evidence="1 2">AT_MEX2019</strain>
        <tissue evidence="1">Muscle</tissue>
    </source>
</reference>
<organism evidence="1 2">
    <name type="scientific">Ataeniobius toweri</name>
    <dbReference type="NCBI Taxonomy" id="208326"/>
    <lineage>
        <taxon>Eukaryota</taxon>
        <taxon>Metazoa</taxon>
        <taxon>Chordata</taxon>
        <taxon>Craniata</taxon>
        <taxon>Vertebrata</taxon>
        <taxon>Euteleostomi</taxon>
        <taxon>Actinopterygii</taxon>
        <taxon>Neopterygii</taxon>
        <taxon>Teleostei</taxon>
        <taxon>Neoteleostei</taxon>
        <taxon>Acanthomorphata</taxon>
        <taxon>Ovalentaria</taxon>
        <taxon>Atherinomorphae</taxon>
        <taxon>Cyprinodontiformes</taxon>
        <taxon>Goodeidae</taxon>
        <taxon>Ataeniobius</taxon>
    </lineage>
</organism>
<dbReference type="EMBL" id="JAHUTI010081760">
    <property type="protein sequence ID" value="MED6258960.1"/>
    <property type="molecule type" value="Genomic_DNA"/>
</dbReference>
<gene>
    <name evidence="1" type="ORF">ATANTOWER_014855</name>
</gene>
<proteinExistence type="predicted"/>
<accession>A0ABU7CAQ7</accession>
<protein>
    <submittedName>
        <fullName evidence="1">Uncharacterized protein</fullName>
    </submittedName>
</protein>
<evidence type="ECO:0000313" key="2">
    <source>
        <dbReference type="Proteomes" id="UP001345963"/>
    </source>
</evidence>